<reference evidence="1 2" key="2">
    <citation type="journal article" date="2022" name="Mol. Ecol. Resour.">
        <title>The genomes of chicory, endive, great burdock and yacon provide insights into Asteraceae paleo-polyploidization history and plant inulin production.</title>
        <authorList>
            <person name="Fan W."/>
            <person name="Wang S."/>
            <person name="Wang H."/>
            <person name="Wang A."/>
            <person name="Jiang F."/>
            <person name="Liu H."/>
            <person name="Zhao H."/>
            <person name="Xu D."/>
            <person name="Zhang Y."/>
        </authorList>
    </citation>
    <scope>NUCLEOTIDE SEQUENCE [LARGE SCALE GENOMIC DNA]</scope>
    <source>
        <strain evidence="2">cv. Punajuju</strain>
        <tissue evidence="1">Leaves</tissue>
    </source>
</reference>
<proteinExistence type="predicted"/>
<reference evidence="2" key="1">
    <citation type="journal article" date="2022" name="Mol. Ecol. Resour.">
        <title>The genomes of chicory, endive, great burdock and yacon provide insights into Asteraceae palaeo-polyploidization history and plant inulin production.</title>
        <authorList>
            <person name="Fan W."/>
            <person name="Wang S."/>
            <person name="Wang H."/>
            <person name="Wang A."/>
            <person name="Jiang F."/>
            <person name="Liu H."/>
            <person name="Zhao H."/>
            <person name="Xu D."/>
            <person name="Zhang Y."/>
        </authorList>
    </citation>
    <scope>NUCLEOTIDE SEQUENCE [LARGE SCALE GENOMIC DNA]</scope>
    <source>
        <strain evidence="2">cv. Punajuju</strain>
    </source>
</reference>
<protein>
    <submittedName>
        <fullName evidence="1">Uncharacterized protein</fullName>
    </submittedName>
</protein>
<keyword evidence="2" id="KW-1185">Reference proteome</keyword>
<evidence type="ECO:0000313" key="1">
    <source>
        <dbReference type="EMBL" id="KAI3709021.1"/>
    </source>
</evidence>
<dbReference type="Proteomes" id="UP001055811">
    <property type="component" value="Linkage Group LG07"/>
</dbReference>
<name>A0ACB9AH03_CICIN</name>
<accession>A0ACB9AH03</accession>
<comment type="caution">
    <text evidence="1">The sequence shown here is derived from an EMBL/GenBank/DDBJ whole genome shotgun (WGS) entry which is preliminary data.</text>
</comment>
<organism evidence="1 2">
    <name type="scientific">Cichorium intybus</name>
    <name type="common">Chicory</name>
    <dbReference type="NCBI Taxonomy" id="13427"/>
    <lineage>
        <taxon>Eukaryota</taxon>
        <taxon>Viridiplantae</taxon>
        <taxon>Streptophyta</taxon>
        <taxon>Embryophyta</taxon>
        <taxon>Tracheophyta</taxon>
        <taxon>Spermatophyta</taxon>
        <taxon>Magnoliopsida</taxon>
        <taxon>eudicotyledons</taxon>
        <taxon>Gunneridae</taxon>
        <taxon>Pentapetalae</taxon>
        <taxon>asterids</taxon>
        <taxon>campanulids</taxon>
        <taxon>Asterales</taxon>
        <taxon>Asteraceae</taxon>
        <taxon>Cichorioideae</taxon>
        <taxon>Cichorieae</taxon>
        <taxon>Cichoriinae</taxon>
        <taxon>Cichorium</taxon>
    </lineage>
</organism>
<dbReference type="EMBL" id="CM042015">
    <property type="protein sequence ID" value="KAI3709021.1"/>
    <property type="molecule type" value="Genomic_DNA"/>
</dbReference>
<gene>
    <name evidence="1" type="ORF">L2E82_38721</name>
</gene>
<evidence type="ECO:0000313" key="2">
    <source>
        <dbReference type="Proteomes" id="UP001055811"/>
    </source>
</evidence>
<sequence length="66" mass="7488">MYLKTSIRFLYSCGSRSSSKSRETRKSERKEEIGNGVLEQNTHTHTSTLCVRDLQIEIGRNSGSSH</sequence>